<dbReference type="InterPro" id="IPR046360">
    <property type="entry name" value="T-box_DNA-bd"/>
</dbReference>
<evidence type="ECO:0000256" key="6">
    <source>
        <dbReference type="SAM" id="MobiDB-lite"/>
    </source>
</evidence>
<comment type="caution">
    <text evidence="8">The sequence shown here is derived from an EMBL/GenBank/DDBJ whole genome shotgun (WGS) entry which is preliminary data.</text>
</comment>
<dbReference type="GO" id="GO:0045893">
    <property type="term" value="P:positive regulation of DNA-templated transcription"/>
    <property type="evidence" value="ECO:0007669"/>
    <property type="project" value="InterPro"/>
</dbReference>
<accession>A0AAV6GUH3</accession>
<feature type="region of interest" description="Disordered" evidence="6">
    <location>
        <begin position="254"/>
        <end position="277"/>
    </location>
</feature>
<feature type="region of interest" description="Disordered" evidence="6">
    <location>
        <begin position="390"/>
        <end position="416"/>
    </location>
</feature>
<dbReference type="InterPro" id="IPR001699">
    <property type="entry name" value="TF_T-box"/>
</dbReference>
<evidence type="ECO:0000256" key="5">
    <source>
        <dbReference type="PROSITE-ProRule" id="PRU00201"/>
    </source>
</evidence>
<dbReference type="SUPFAM" id="SSF49417">
    <property type="entry name" value="p53-like transcription factors"/>
    <property type="match status" value="2"/>
</dbReference>
<evidence type="ECO:0000256" key="2">
    <source>
        <dbReference type="ARBA" id="ARBA00023125"/>
    </source>
</evidence>
<feature type="region of interest" description="Disordered" evidence="6">
    <location>
        <begin position="208"/>
        <end position="230"/>
    </location>
</feature>
<feature type="compositionally biased region" description="Low complexity" evidence="6">
    <location>
        <begin position="454"/>
        <end position="467"/>
    </location>
</feature>
<dbReference type="GO" id="GO:0000981">
    <property type="term" value="F:DNA-binding transcription factor activity, RNA polymerase II-specific"/>
    <property type="evidence" value="ECO:0007669"/>
    <property type="project" value="TreeGrafter"/>
</dbReference>
<comment type="subcellular location">
    <subcellularLocation>
        <location evidence="5">Nucleus</location>
    </subcellularLocation>
</comment>
<dbReference type="PROSITE" id="PS50252">
    <property type="entry name" value="TBOX_3"/>
    <property type="match status" value="2"/>
</dbReference>
<sequence>MSKRRRTFFLSPSPGIVTLQITTEHSDDQAFAPATKTKMADQCGMCTFCPSERDMDGKIHVSLDNDSAWQEFHSIGTEMLLTREGSRMIPFCRFRLNGLAPHRLYFLLMDFQLVNKSRAQGGLSDTHKVVSHIYTHPSWPATGLKWMRVPVTFNMVKLTSDLLNDPRIVIQTSEFCAVSCYQNLQLINLKIKHNQFDHEEMHLGTYMQSPPGAAHESSASPSPDFNHTKNKWAKKPYLPTAAQLGLEASPVLKKKMDSEPSSPDDSSVVTETPSGPGLNGLAPHRLYFLLMDFQLVNKSRAQGGLSDTHKVVSHIYTHPSWPATGLKWMRVPVTFNMVKLTSDLLNDPRIVIQTSEFCAVSCYQNLQLINLKIKHNQFDHEEMHLGTYMQSPPGAAHESSASPSPDFNHTKTSGKGVATLHISTTPRAKKPYLPTAAQLGLEASPVLKKKMDSEPSSPDDSSVVTETPSGPGQVQEATGVTEPEEATEEGPEVQQESIVQLQKVLLLDLGSIKHRQVIHPALQQEVQKQAPETEASDKPAQQKQVPKKKAQRALEKEAPKALDKKPTRLLQIIPECNWALDRNLVLHALIRCAKLDRFPPSFKLRKKNHSGSEQQTSQV</sequence>
<evidence type="ECO:0000313" key="9">
    <source>
        <dbReference type="Proteomes" id="UP000823561"/>
    </source>
</evidence>
<dbReference type="SMART" id="SM00425">
    <property type="entry name" value="TBOX"/>
    <property type="match status" value="1"/>
</dbReference>
<dbReference type="Gene3D" id="2.60.40.820">
    <property type="entry name" value="Transcription factor, T-box"/>
    <property type="match status" value="2"/>
</dbReference>
<protein>
    <recommendedName>
        <fullName evidence="7">T-box domain-containing protein</fullName>
    </recommendedName>
</protein>
<evidence type="ECO:0000256" key="1">
    <source>
        <dbReference type="ARBA" id="ARBA00023015"/>
    </source>
</evidence>
<keyword evidence="2 5" id="KW-0238">DNA-binding</keyword>
<reference evidence="8" key="1">
    <citation type="submission" date="2020-10" db="EMBL/GenBank/DDBJ databases">
        <title>Chromosome-scale genome assembly of the Allis shad, Alosa alosa.</title>
        <authorList>
            <person name="Margot Z."/>
            <person name="Christophe K."/>
            <person name="Cabau C."/>
            <person name="Louis A."/>
            <person name="Berthelot C."/>
            <person name="Parey E."/>
            <person name="Roest Crollius H."/>
            <person name="Montfort J."/>
            <person name="Robinson-Rechavi M."/>
            <person name="Bucao C."/>
            <person name="Bouchez O."/>
            <person name="Gislard M."/>
            <person name="Lluch J."/>
            <person name="Milhes M."/>
            <person name="Lampietro C."/>
            <person name="Lopez Roques C."/>
            <person name="Donnadieu C."/>
            <person name="Braasch I."/>
            <person name="Desvignes T."/>
            <person name="Postlethwait J."/>
            <person name="Bobe J."/>
            <person name="Guiguen Y."/>
        </authorList>
    </citation>
    <scope>NUCLEOTIDE SEQUENCE</scope>
    <source>
        <strain evidence="8">M-15738</strain>
        <tissue evidence="8">Blood</tissue>
    </source>
</reference>
<dbReference type="GO" id="GO:0001708">
    <property type="term" value="P:cell fate specification"/>
    <property type="evidence" value="ECO:0007669"/>
    <property type="project" value="TreeGrafter"/>
</dbReference>
<feature type="region of interest" description="Disordered" evidence="6">
    <location>
        <begin position="449"/>
        <end position="495"/>
    </location>
</feature>
<comment type="caution">
    <text evidence="5">Lacks conserved residue(s) required for the propagation of feature annotation.</text>
</comment>
<feature type="compositionally biased region" description="Low complexity" evidence="6">
    <location>
        <begin position="259"/>
        <end position="272"/>
    </location>
</feature>
<dbReference type="GO" id="GO:0000785">
    <property type="term" value="C:chromatin"/>
    <property type="evidence" value="ECO:0007669"/>
    <property type="project" value="TreeGrafter"/>
</dbReference>
<keyword evidence="1" id="KW-0805">Transcription regulation</keyword>
<dbReference type="InterPro" id="IPR036960">
    <property type="entry name" value="T-box_sf"/>
</dbReference>
<organism evidence="8 9">
    <name type="scientific">Alosa alosa</name>
    <name type="common">allis shad</name>
    <dbReference type="NCBI Taxonomy" id="278164"/>
    <lineage>
        <taxon>Eukaryota</taxon>
        <taxon>Metazoa</taxon>
        <taxon>Chordata</taxon>
        <taxon>Craniata</taxon>
        <taxon>Vertebrata</taxon>
        <taxon>Euteleostomi</taxon>
        <taxon>Actinopterygii</taxon>
        <taxon>Neopterygii</taxon>
        <taxon>Teleostei</taxon>
        <taxon>Clupei</taxon>
        <taxon>Clupeiformes</taxon>
        <taxon>Clupeoidei</taxon>
        <taxon>Clupeidae</taxon>
        <taxon>Alosa</taxon>
    </lineage>
</organism>
<keyword evidence="9" id="KW-1185">Reference proteome</keyword>
<feature type="domain" description="T-box" evidence="7">
    <location>
        <begin position="278"/>
        <end position="355"/>
    </location>
</feature>
<feature type="compositionally biased region" description="Basic and acidic residues" evidence="6">
    <location>
        <begin position="552"/>
        <end position="561"/>
    </location>
</feature>
<proteinExistence type="predicted"/>
<dbReference type="PANTHER" id="PTHR11267">
    <property type="entry name" value="T-BOX PROTEIN-RELATED"/>
    <property type="match status" value="1"/>
</dbReference>
<dbReference type="PANTHER" id="PTHR11267:SF181">
    <property type="entry name" value="OPTOMOTOR-BLIND PROTEIN"/>
    <property type="match status" value="1"/>
</dbReference>
<dbReference type="Proteomes" id="UP000823561">
    <property type="component" value="Chromosome 8"/>
</dbReference>
<evidence type="ECO:0000313" key="8">
    <source>
        <dbReference type="EMBL" id="KAG5277340.1"/>
    </source>
</evidence>
<feature type="region of interest" description="Disordered" evidence="6">
    <location>
        <begin position="525"/>
        <end position="561"/>
    </location>
</feature>
<keyword evidence="3" id="KW-0804">Transcription</keyword>
<feature type="compositionally biased region" description="Acidic residues" evidence="6">
    <location>
        <begin position="482"/>
        <end position="491"/>
    </location>
</feature>
<evidence type="ECO:0000256" key="4">
    <source>
        <dbReference type="ARBA" id="ARBA00023242"/>
    </source>
</evidence>
<dbReference type="Pfam" id="PF00907">
    <property type="entry name" value="T-box"/>
    <property type="match status" value="2"/>
</dbReference>
<feature type="domain" description="T-box" evidence="7">
    <location>
        <begin position="63"/>
        <end position="173"/>
    </location>
</feature>
<feature type="compositionally biased region" description="Polar residues" evidence="6">
    <location>
        <begin position="399"/>
        <end position="413"/>
    </location>
</feature>
<evidence type="ECO:0000256" key="3">
    <source>
        <dbReference type="ARBA" id="ARBA00023163"/>
    </source>
</evidence>
<dbReference type="AlphaFoldDB" id="A0AAV6GUH3"/>
<dbReference type="GO" id="GO:0000978">
    <property type="term" value="F:RNA polymerase II cis-regulatory region sequence-specific DNA binding"/>
    <property type="evidence" value="ECO:0007669"/>
    <property type="project" value="InterPro"/>
</dbReference>
<dbReference type="GO" id="GO:0005634">
    <property type="term" value="C:nucleus"/>
    <property type="evidence" value="ECO:0007669"/>
    <property type="project" value="UniProtKB-SubCell"/>
</dbReference>
<gene>
    <name evidence="8" type="ORF">AALO_G00116420</name>
</gene>
<name>A0AAV6GUH3_9TELE</name>
<dbReference type="EMBL" id="JADWDJ010000008">
    <property type="protein sequence ID" value="KAG5277340.1"/>
    <property type="molecule type" value="Genomic_DNA"/>
</dbReference>
<dbReference type="InterPro" id="IPR008967">
    <property type="entry name" value="p53-like_TF_DNA-bd_sf"/>
</dbReference>
<evidence type="ECO:0000259" key="7">
    <source>
        <dbReference type="PROSITE" id="PS50252"/>
    </source>
</evidence>
<keyword evidence="4 5" id="KW-0539">Nucleus</keyword>